<evidence type="ECO:0000256" key="4">
    <source>
        <dbReference type="ARBA" id="ARBA00023180"/>
    </source>
</evidence>
<gene>
    <name evidence="7" type="ORF">ONE63_007231</name>
</gene>
<evidence type="ECO:0000313" key="7">
    <source>
        <dbReference type="EMBL" id="KAJ1528859.1"/>
    </source>
</evidence>
<accession>A0AAV7XVH5</accession>
<evidence type="ECO:0000256" key="1">
    <source>
        <dbReference type="ARBA" id="ARBA00005964"/>
    </source>
</evidence>
<dbReference type="InterPro" id="IPR029058">
    <property type="entry name" value="AB_hydrolase_fold"/>
</dbReference>
<dbReference type="Gene3D" id="3.40.50.1820">
    <property type="entry name" value="alpha/beta hydrolase"/>
    <property type="match status" value="1"/>
</dbReference>
<keyword evidence="5" id="KW-0732">Signal</keyword>
<dbReference type="PROSITE" id="PS00122">
    <property type="entry name" value="CARBOXYLESTERASE_B_1"/>
    <property type="match status" value="1"/>
</dbReference>
<proteinExistence type="inferred from homology"/>
<protein>
    <recommendedName>
        <fullName evidence="5">Carboxylic ester hydrolase</fullName>
        <ecNumber evidence="5">3.1.1.-</ecNumber>
    </recommendedName>
</protein>
<dbReference type="InterPro" id="IPR019826">
    <property type="entry name" value="Carboxylesterase_B_AS"/>
</dbReference>
<sequence length="565" mass="62498">MGRVALTVLLAALSAMAAGQEDGGSRAPPTVSIKAGSLSGTWLSARNGRDIAAFNGIPYAAPPVGKLRFKAAQPAEPWTGVRQAVQPASKCIQRDVYLHEKEVSGSEDCLYINVYVPDVSRPEPLPVLFWIHGGGWLSGTGSLYTPEYLLEKDVVLVTFNYRLGPLGFLSTGDDVIPGNNGLKDMVFALRWVRDNIRAFGGNPDSVTIFGQSAGGASTHLLTLSPLSKGLFHRALAMSGNAFAPWAFQSPALAKSKARVLAQHTGCPEAPSDALLRCLRSKAPEDIVSVDERFIQWDIHPHMPFRCTVEVGGDEPFMDLHPRDAYGAGYLHDEVPFMTGLTAQDGAIFCAAMFSNTTMLRELDQDFTELSSMMHGFDHYPELMRRETFDRVRQFYFGDGSIDENAAFNLIEMYTDSLFLYPTTEVIKIVKRYTKAPVFFYLFAHLSQSHRSFTTLFGAPSADYGVCHSDDLMYVFPMTFLPGELATDDVHVSRKYIEYIVHFARTGRPTPDKTWQEVAHPDAAEYMHIGSPGDIQIRANLAAKRMKLWSEVPIRIGRVTVAHDEL</sequence>
<dbReference type="Pfam" id="PF00135">
    <property type="entry name" value="COesterase"/>
    <property type="match status" value="1"/>
</dbReference>
<evidence type="ECO:0000256" key="5">
    <source>
        <dbReference type="RuleBase" id="RU361235"/>
    </source>
</evidence>
<dbReference type="PANTHER" id="PTHR43142">
    <property type="entry name" value="CARBOXYLIC ESTER HYDROLASE"/>
    <property type="match status" value="1"/>
</dbReference>
<evidence type="ECO:0000259" key="6">
    <source>
        <dbReference type="Pfam" id="PF00135"/>
    </source>
</evidence>
<keyword evidence="3 5" id="KW-0378">Hydrolase</keyword>
<evidence type="ECO:0000256" key="2">
    <source>
        <dbReference type="ARBA" id="ARBA00022487"/>
    </source>
</evidence>
<keyword evidence="4" id="KW-0325">Glycoprotein</keyword>
<reference evidence="7" key="1">
    <citation type="submission" date="2022-12" db="EMBL/GenBank/DDBJ databases">
        <title>Chromosome-level genome assembly of the bean flower thrips Megalurothrips usitatus.</title>
        <authorList>
            <person name="Ma L."/>
            <person name="Liu Q."/>
            <person name="Li H."/>
            <person name="Cai W."/>
        </authorList>
    </citation>
    <scope>NUCLEOTIDE SEQUENCE</scope>
    <source>
        <strain evidence="7">Cailab_2022a</strain>
    </source>
</reference>
<evidence type="ECO:0000313" key="8">
    <source>
        <dbReference type="Proteomes" id="UP001075354"/>
    </source>
</evidence>
<dbReference type="AlphaFoldDB" id="A0AAV7XVH5"/>
<dbReference type="PANTHER" id="PTHR43142:SF1">
    <property type="entry name" value="CARBOXYLIC ESTER HYDROLASE"/>
    <property type="match status" value="1"/>
</dbReference>
<dbReference type="Proteomes" id="UP001075354">
    <property type="component" value="Chromosome 4"/>
</dbReference>
<dbReference type="EC" id="3.1.1.-" evidence="5"/>
<feature type="chain" id="PRO_5043098201" description="Carboxylic ester hydrolase" evidence="5">
    <location>
        <begin position="20"/>
        <end position="565"/>
    </location>
</feature>
<dbReference type="InterPro" id="IPR019819">
    <property type="entry name" value="Carboxylesterase_B_CS"/>
</dbReference>
<name>A0AAV7XVH5_9NEOP</name>
<evidence type="ECO:0000256" key="3">
    <source>
        <dbReference type="ARBA" id="ARBA00022801"/>
    </source>
</evidence>
<organism evidence="7 8">
    <name type="scientific">Megalurothrips usitatus</name>
    <name type="common">bean blossom thrips</name>
    <dbReference type="NCBI Taxonomy" id="439358"/>
    <lineage>
        <taxon>Eukaryota</taxon>
        <taxon>Metazoa</taxon>
        <taxon>Ecdysozoa</taxon>
        <taxon>Arthropoda</taxon>
        <taxon>Hexapoda</taxon>
        <taxon>Insecta</taxon>
        <taxon>Pterygota</taxon>
        <taxon>Neoptera</taxon>
        <taxon>Paraneoptera</taxon>
        <taxon>Thysanoptera</taxon>
        <taxon>Terebrantia</taxon>
        <taxon>Thripoidea</taxon>
        <taxon>Thripidae</taxon>
        <taxon>Megalurothrips</taxon>
    </lineage>
</organism>
<dbReference type="CDD" id="cd00312">
    <property type="entry name" value="Esterase_lipase"/>
    <property type="match status" value="1"/>
</dbReference>
<dbReference type="PROSITE" id="PS00941">
    <property type="entry name" value="CARBOXYLESTERASE_B_2"/>
    <property type="match status" value="1"/>
</dbReference>
<dbReference type="InterPro" id="IPR002018">
    <property type="entry name" value="CarbesteraseB"/>
</dbReference>
<feature type="signal peptide" evidence="5">
    <location>
        <begin position="1"/>
        <end position="19"/>
    </location>
</feature>
<feature type="domain" description="Carboxylesterase type B" evidence="6">
    <location>
        <begin position="28"/>
        <end position="548"/>
    </location>
</feature>
<keyword evidence="2" id="KW-0719">Serine esterase</keyword>
<keyword evidence="8" id="KW-1185">Reference proteome</keyword>
<dbReference type="GO" id="GO:0052689">
    <property type="term" value="F:carboxylic ester hydrolase activity"/>
    <property type="evidence" value="ECO:0007669"/>
    <property type="project" value="UniProtKB-KW"/>
</dbReference>
<dbReference type="SUPFAM" id="SSF53474">
    <property type="entry name" value="alpha/beta-Hydrolases"/>
    <property type="match status" value="1"/>
</dbReference>
<comment type="caution">
    <text evidence="7">The sequence shown here is derived from an EMBL/GenBank/DDBJ whole genome shotgun (WGS) entry which is preliminary data.</text>
</comment>
<comment type="similarity">
    <text evidence="1 5">Belongs to the type-B carboxylesterase/lipase family.</text>
</comment>
<dbReference type="EMBL" id="JAPTSV010000004">
    <property type="protein sequence ID" value="KAJ1528859.1"/>
    <property type="molecule type" value="Genomic_DNA"/>
</dbReference>